<dbReference type="InterPro" id="IPR035965">
    <property type="entry name" value="PAS-like_dom_sf"/>
</dbReference>
<dbReference type="CDD" id="cd01948">
    <property type="entry name" value="EAL"/>
    <property type="match status" value="1"/>
</dbReference>
<geneLocation type="plasmid" evidence="3">
    <name>pTi_CFBP5481</name>
</geneLocation>
<dbReference type="InterPro" id="IPR000014">
    <property type="entry name" value="PAS"/>
</dbReference>
<dbReference type="InterPro" id="IPR001633">
    <property type="entry name" value="EAL_dom"/>
</dbReference>
<dbReference type="Gene3D" id="3.20.20.450">
    <property type="entry name" value="EAL domain"/>
    <property type="match status" value="1"/>
</dbReference>
<protein>
    <submittedName>
        <fullName evidence="3">ABC transporter permease</fullName>
    </submittedName>
</protein>
<dbReference type="SMART" id="SM00267">
    <property type="entry name" value="GGDEF"/>
    <property type="match status" value="1"/>
</dbReference>
<dbReference type="InterPro" id="IPR013655">
    <property type="entry name" value="PAS_fold_3"/>
</dbReference>
<organism evidence="3">
    <name type="scientific">Agrobacterium larrymoorei</name>
    <dbReference type="NCBI Taxonomy" id="160699"/>
    <lineage>
        <taxon>Bacteria</taxon>
        <taxon>Pseudomonadati</taxon>
        <taxon>Pseudomonadota</taxon>
        <taxon>Alphaproteobacteria</taxon>
        <taxon>Hyphomicrobiales</taxon>
        <taxon>Rhizobiaceae</taxon>
        <taxon>Rhizobium/Agrobacterium group</taxon>
        <taxon>Agrobacterium</taxon>
    </lineage>
</organism>
<dbReference type="Pfam" id="PF08447">
    <property type="entry name" value="PAS_3"/>
    <property type="match status" value="1"/>
</dbReference>
<dbReference type="Pfam" id="PF08448">
    <property type="entry name" value="PAS_4"/>
    <property type="match status" value="1"/>
</dbReference>
<dbReference type="RefSeq" id="WP_172691009.1">
    <property type="nucleotide sequence ID" value="NZ_KY000074.1"/>
</dbReference>
<evidence type="ECO:0000259" key="1">
    <source>
        <dbReference type="PROSITE" id="PS50883"/>
    </source>
</evidence>
<dbReference type="InterPro" id="IPR029787">
    <property type="entry name" value="Nucleotide_cyclase"/>
</dbReference>
<dbReference type="NCBIfam" id="TIGR00229">
    <property type="entry name" value="sensory_box"/>
    <property type="match status" value="2"/>
</dbReference>
<dbReference type="Gene3D" id="3.30.70.270">
    <property type="match status" value="1"/>
</dbReference>
<dbReference type="PANTHER" id="PTHR44757:SF2">
    <property type="entry name" value="BIOFILM ARCHITECTURE MAINTENANCE PROTEIN MBAA"/>
    <property type="match status" value="1"/>
</dbReference>
<dbReference type="PANTHER" id="PTHR44757">
    <property type="entry name" value="DIGUANYLATE CYCLASE DGCP"/>
    <property type="match status" value="1"/>
</dbReference>
<dbReference type="PROSITE" id="PS50887">
    <property type="entry name" value="GGDEF"/>
    <property type="match status" value="1"/>
</dbReference>
<dbReference type="InterPro" id="IPR013656">
    <property type="entry name" value="PAS_4"/>
</dbReference>
<dbReference type="SMART" id="SM00052">
    <property type="entry name" value="EAL"/>
    <property type="match status" value="1"/>
</dbReference>
<accession>A0A2Z2Q388</accession>
<dbReference type="InterPro" id="IPR043128">
    <property type="entry name" value="Rev_trsase/Diguanyl_cyclase"/>
</dbReference>
<evidence type="ECO:0000259" key="2">
    <source>
        <dbReference type="PROSITE" id="PS50887"/>
    </source>
</evidence>
<dbReference type="NCBIfam" id="TIGR00254">
    <property type="entry name" value="GGDEF"/>
    <property type="match status" value="1"/>
</dbReference>
<dbReference type="CDD" id="cd00130">
    <property type="entry name" value="PAS"/>
    <property type="match status" value="3"/>
</dbReference>
<dbReference type="SUPFAM" id="SSF55073">
    <property type="entry name" value="Nucleotide cyclase"/>
    <property type="match status" value="1"/>
</dbReference>
<dbReference type="InterPro" id="IPR035919">
    <property type="entry name" value="EAL_sf"/>
</dbReference>
<feature type="domain" description="GGDEF" evidence="2">
    <location>
        <begin position="753"/>
        <end position="886"/>
    </location>
</feature>
<dbReference type="EMBL" id="KY000074">
    <property type="protein sequence ID" value="ASK49454.1"/>
    <property type="molecule type" value="Genomic_DNA"/>
</dbReference>
<dbReference type="AlphaFoldDB" id="A0A2Z2Q388"/>
<proteinExistence type="predicted"/>
<dbReference type="PROSITE" id="PS50883">
    <property type="entry name" value="EAL"/>
    <property type="match status" value="1"/>
</dbReference>
<dbReference type="CDD" id="cd01949">
    <property type="entry name" value="GGDEF"/>
    <property type="match status" value="1"/>
</dbReference>
<feature type="domain" description="EAL" evidence="1">
    <location>
        <begin position="30"/>
        <end position="280"/>
    </location>
</feature>
<reference evidence="3" key="1">
    <citation type="submission" date="2016-10" db="EMBL/GenBank/DDBJ databases">
        <title>Agrobacterium Ti plasmids: Classification based on T-DNA and Vir regions organization.</title>
        <authorList>
            <person name="Nabi N."/>
            <person name="Vial L."/>
            <person name="Ben Hafsa A."/>
            <person name="Chapulliot D."/>
            <person name="Berard A."/>
            <person name="Chauveau A."/>
            <person name="Le Paslier M.-C."/>
            <person name="Harzallah Skhiri F."/>
            <person name="Brunel D."/>
            <person name="Nesme X."/>
            <person name="Chaouachi M."/>
        </authorList>
    </citation>
    <scope>NUCLEOTIDE SEQUENCE</scope>
    <source>
        <strain evidence="3">CFBP5481</strain>
        <plasmid evidence="3">pTi_CFBP5481</plasmid>
    </source>
</reference>
<dbReference type="SMART" id="SM00091">
    <property type="entry name" value="PAS"/>
    <property type="match status" value="2"/>
</dbReference>
<name>A0A2Z2Q388_9HYPH</name>
<keyword evidence="3" id="KW-0614">Plasmid</keyword>
<dbReference type="SUPFAM" id="SSF55785">
    <property type="entry name" value="PYP-like sensor domain (PAS domain)"/>
    <property type="match status" value="3"/>
</dbReference>
<dbReference type="Pfam" id="PF13426">
    <property type="entry name" value="PAS_9"/>
    <property type="match status" value="1"/>
</dbReference>
<evidence type="ECO:0000313" key="3">
    <source>
        <dbReference type="EMBL" id="ASK49454.1"/>
    </source>
</evidence>
<dbReference type="Gene3D" id="3.30.450.20">
    <property type="entry name" value="PAS domain"/>
    <property type="match status" value="3"/>
</dbReference>
<dbReference type="Pfam" id="PF00990">
    <property type="entry name" value="GGDEF"/>
    <property type="match status" value="1"/>
</dbReference>
<dbReference type="Pfam" id="PF00563">
    <property type="entry name" value="EAL"/>
    <property type="match status" value="1"/>
</dbReference>
<dbReference type="InterPro" id="IPR052155">
    <property type="entry name" value="Biofilm_reg_signaling"/>
</dbReference>
<dbReference type="InterPro" id="IPR000160">
    <property type="entry name" value="GGDEF_dom"/>
</dbReference>
<dbReference type="SUPFAM" id="SSF141868">
    <property type="entry name" value="EAL domain-like"/>
    <property type="match status" value="1"/>
</dbReference>
<sequence>MIFPWNKHLRSNGSVVARSRGPKDDCCQTHKLSAELLQSALSRGEIWPAFQPIVDLQSGAIVAFEILARWTDPIAGAISPTQFIPLAEQCGLIGDLTDKILREACVIALSWQGSFVLAINISPVQFHDHELSTRILRTVRSSGFPVHRVHVEITESALLENDPSVHATIASLKASGIGLALDDFGTGFASLTQLHAFPFNKLKIDMSFVRSMTVDSGSRKIIASVIGLGQSLGMTVVAEGVETEEQATLLRRMGCDLGQGWLFGKAENALETGKLIERRLVGDLSKRKPPAQLFHRVHQLDALYTASPIGLCLLDTNFVHTSVNPRFSAMFALSPDDMIGHTVHSFMPAHEADRVTSDLVKVLNGDTVVIEDYRPIGSDRVFFVINQRVDDDDGVAIGISVTAVDVTGYKTLETLLSQTEDHQRWSIDLSPNIPWASDAAGVVNFMGPTPDCSKIDVDARIEDWMARMHPEDRLRVRQQWLAWIPSGKPFETMFRMRLGDDGFHWMLSRAKPHHGPDGKIIKWYGVITEMAAQQSLRDQLLRLESVGASPQDRSHDVTFICADNNYDQQIERPAKVYQKSEPHDGLSRSHYVSMLMRMFEGAPIAMSITTSDTRMSRYVKVNAAYLKMTGRSWEEIRGKTLLAAGSAIDNSARDRRHRLLLDQGYYELEEVDIVRADGSTVPTLISAQRTTINGTSFDLEIIVDVSERLRQQREAENALKVSARTDALSGLPNRAYFDEVLLQRIAQARGPHDVLVLAYLDLNGFKKINDTLGHLVGDEVLKVISSRLRSEFATQFVARVGGDEFALLIETDKFGAIGLKEMLDQRMQNIFKAISISEQTVTSGAAVGVTILCETDNAHSVLKRADDYMYIAKSTSQRIAVVYLGDIDQNFRGNEKIISAAT</sequence>